<evidence type="ECO:0000256" key="1">
    <source>
        <dbReference type="SAM" id="MobiDB-lite"/>
    </source>
</evidence>
<feature type="region of interest" description="Disordered" evidence="1">
    <location>
        <begin position="28"/>
        <end position="66"/>
    </location>
</feature>
<reference evidence="2" key="2">
    <citation type="journal article" date="2023" name="IMA Fungus">
        <title>Comparative genomic study of the Penicillium genus elucidates a diverse pangenome and 15 lateral gene transfer events.</title>
        <authorList>
            <person name="Petersen C."/>
            <person name="Sorensen T."/>
            <person name="Nielsen M.R."/>
            <person name="Sondergaard T.E."/>
            <person name="Sorensen J.L."/>
            <person name="Fitzpatrick D.A."/>
            <person name="Frisvad J.C."/>
            <person name="Nielsen K.L."/>
        </authorList>
    </citation>
    <scope>NUCLEOTIDE SEQUENCE</scope>
    <source>
        <strain evidence="2">IBT 26290</strain>
    </source>
</reference>
<protein>
    <submittedName>
        <fullName evidence="2">Uncharacterized protein</fullName>
    </submittedName>
</protein>
<dbReference type="OrthoDB" id="4188898at2759"/>
<proteinExistence type="predicted"/>
<dbReference type="GeneID" id="81424291"/>
<dbReference type="Proteomes" id="UP001149163">
    <property type="component" value="Unassembled WGS sequence"/>
</dbReference>
<dbReference type="EMBL" id="JAPQKN010000001">
    <property type="protein sequence ID" value="KAJ5177113.1"/>
    <property type="molecule type" value="Genomic_DNA"/>
</dbReference>
<accession>A0A9W9IG82</accession>
<keyword evidence="3" id="KW-1185">Reference proteome</keyword>
<feature type="compositionally biased region" description="Basic and acidic residues" evidence="1">
    <location>
        <begin position="37"/>
        <end position="65"/>
    </location>
</feature>
<gene>
    <name evidence="2" type="ORF">N7482_002990</name>
</gene>
<name>A0A9W9IG82_9EURO</name>
<evidence type="ECO:0000313" key="2">
    <source>
        <dbReference type="EMBL" id="KAJ5177113.1"/>
    </source>
</evidence>
<dbReference type="AlphaFoldDB" id="A0A9W9IG82"/>
<reference evidence="2" key="1">
    <citation type="submission" date="2022-11" db="EMBL/GenBank/DDBJ databases">
        <authorList>
            <person name="Petersen C."/>
        </authorList>
    </citation>
    <scope>NUCLEOTIDE SEQUENCE</scope>
    <source>
        <strain evidence="2">IBT 26290</strain>
    </source>
</reference>
<comment type="caution">
    <text evidence="2">The sequence shown here is derived from an EMBL/GenBank/DDBJ whole genome shotgun (WGS) entry which is preliminary data.</text>
</comment>
<sequence length="87" mass="9222">MSGIDPKARKAVNNALISSGSAAVGQLVGTAKASSGKHHENKEARERRNAEEKVEAEEKAAKEKANAAVRPLLPQFPALGDRTLLMC</sequence>
<organism evidence="2 3">
    <name type="scientific">Penicillium canariense</name>
    <dbReference type="NCBI Taxonomy" id="189055"/>
    <lineage>
        <taxon>Eukaryota</taxon>
        <taxon>Fungi</taxon>
        <taxon>Dikarya</taxon>
        <taxon>Ascomycota</taxon>
        <taxon>Pezizomycotina</taxon>
        <taxon>Eurotiomycetes</taxon>
        <taxon>Eurotiomycetidae</taxon>
        <taxon>Eurotiales</taxon>
        <taxon>Aspergillaceae</taxon>
        <taxon>Penicillium</taxon>
    </lineage>
</organism>
<dbReference type="RefSeq" id="XP_056548721.1">
    <property type="nucleotide sequence ID" value="XM_056685115.1"/>
</dbReference>
<evidence type="ECO:0000313" key="3">
    <source>
        <dbReference type="Proteomes" id="UP001149163"/>
    </source>
</evidence>